<keyword evidence="2" id="KW-0812">Transmembrane</keyword>
<comment type="caution">
    <text evidence="7">The sequence shown here is derived from an EMBL/GenBank/DDBJ whole genome shotgun (WGS) entry which is preliminary data.</text>
</comment>
<dbReference type="InterPro" id="IPR007074">
    <property type="entry name" value="LicD/FKTN/FKRP_NTP_transf"/>
</dbReference>
<keyword evidence="8" id="KW-1185">Reference proteome</keyword>
<dbReference type="Pfam" id="PF04991">
    <property type="entry name" value="LicD"/>
    <property type="match status" value="1"/>
</dbReference>
<evidence type="ECO:0000313" key="8">
    <source>
        <dbReference type="Proteomes" id="UP001201980"/>
    </source>
</evidence>
<evidence type="ECO:0000259" key="6">
    <source>
        <dbReference type="Pfam" id="PF04991"/>
    </source>
</evidence>
<feature type="signal peptide" evidence="5">
    <location>
        <begin position="1"/>
        <end position="20"/>
    </location>
</feature>
<evidence type="ECO:0000313" key="7">
    <source>
        <dbReference type="EMBL" id="KAJ2890529.1"/>
    </source>
</evidence>
<keyword evidence="3" id="KW-1133">Transmembrane helix</keyword>
<dbReference type="GO" id="GO:0009100">
    <property type="term" value="P:glycoprotein metabolic process"/>
    <property type="evidence" value="ECO:0007669"/>
    <property type="project" value="UniProtKB-ARBA"/>
</dbReference>
<protein>
    <recommendedName>
        <fullName evidence="6">LicD/FKTN/FKRP nucleotidyltransferase domain-containing protein</fullName>
    </recommendedName>
</protein>
<comment type="subcellular location">
    <subcellularLocation>
        <location evidence="1">Membrane</location>
        <topology evidence="1">Single-pass membrane protein</topology>
    </subcellularLocation>
</comment>
<organism evidence="7 8">
    <name type="scientific">Zalerion maritima</name>
    <dbReference type="NCBI Taxonomy" id="339359"/>
    <lineage>
        <taxon>Eukaryota</taxon>
        <taxon>Fungi</taxon>
        <taxon>Dikarya</taxon>
        <taxon>Ascomycota</taxon>
        <taxon>Pezizomycotina</taxon>
        <taxon>Sordariomycetes</taxon>
        <taxon>Lulworthiomycetidae</taxon>
        <taxon>Lulworthiales</taxon>
        <taxon>Lulworthiaceae</taxon>
        <taxon>Zalerion</taxon>
    </lineage>
</organism>
<reference evidence="7" key="1">
    <citation type="submission" date="2022-07" db="EMBL/GenBank/DDBJ databases">
        <title>Draft genome sequence of Zalerion maritima ATCC 34329, a (micro)plastics degrading marine fungus.</title>
        <authorList>
            <person name="Paco A."/>
            <person name="Goncalves M.F.M."/>
            <person name="Rocha-Santos T.A.P."/>
            <person name="Alves A."/>
        </authorList>
    </citation>
    <scope>NUCLEOTIDE SEQUENCE</scope>
    <source>
        <strain evidence="7">ATCC 34329</strain>
    </source>
</reference>
<dbReference type="Proteomes" id="UP001201980">
    <property type="component" value="Unassembled WGS sequence"/>
</dbReference>
<sequence length="256" mass="30217">MRLLRTLTPILTLLPALTLAGQDPRKYFHEPGGTDALGHYDARYYKGQVSYDEHRVYLRELIRSYLSVFTDLGVETWLAHGTLLGWWWNGKIMPWDYDLDVQVSTTTLYYLGQNYNRTEHNWEYTDPHSGETVQRTYLLDINPHHVELTRGNGMNIIDARWIDMSNGMFVDITGLAERDKGNKPGIWSCKNHHNYRTRDLYPMRESEYEGVTALIPYEFEKILAEEYGMKSLVTTEWKNHRWEEDKKDWIKIQPGH</sequence>
<feature type="domain" description="LicD/FKTN/FKRP nucleotidyltransferase" evidence="6">
    <location>
        <begin position="73"/>
        <end position="178"/>
    </location>
</feature>
<keyword evidence="4" id="KW-0472">Membrane</keyword>
<evidence type="ECO:0000256" key="2">
    <source>
        <dbReference type="ARBA" id="ARBA00022692"/>
    </source>
</evidence>
<proteinExistence type="predicted"/>
<dbReference type="PANTHER" id="PTHR15407:SF28">
    <property type="entry name" value="RIBITOL-5-PHOSPHATE TRANSFERASE FKTN"/>
    <property type="match status" value="1"/>
</dbReference>
<dbReference type="AlphaFoldDB" id="A0AAD5RFY5"/>
<keyword evidence="5" id="KW-0732">Signal</keyword>
<evidence type="ECO:0000256" key="1">
    <source>
        <dbReference type="ARBA" id="ARBA00004167"/>
    </source>
</evidence>
<accession>A0AAD5RFY5</accession>
<dbReference type="PANTHER" id="PTHR15407">
    <property type="entry name" value="FUKUTIN-RELATED"/>
    <property type="match status" value="1"/>
</dbReference>
<evidence type="ECO:0000256" key="3">
    <source>
        <dbReference type="ARBA" id="ARBA00022989"/>
    </source>
</evidence>
<evidence type="ECO:0000256" key="4">
    <source>
        <dbReference type="ARBA" id="ARBA00023136"/>
    </source>
</evidence>
<evidence type="ECO:0000256" key="5">
    <source>
        <dbReference type="SAM" id="SignalP"/>
    </source>
</evidence>
<dbReference type="InterPro" id="IPR009644">
    <property type="entry name" value="FKTN/MNN4/W02B3.4-1"/>
</dbReference>
<name>A0AAD5RFY5_9PEZI</name>
<dbReference type="EMBL" id="JAKWBI020001494">
    <property type="protein sequence ID" value="KAJ2890529.1"/>
    <property type="molecule type" value="Genomic_DNA"/>
</dbReference>
<gene>
    <name evidence="7" type="ORF">MKZ38_001722</name>
</gene>
<dbReference type="GO" id="GO:0016020">
    <property type="term" value="C:membrane"/>
    <property type="evidence" value="ECO:0007669"/>
    <property type="project" value="UniProtKB-SubCell"/>
</dbReference>
<feature type="chain" id="PRO_5042251155" description="LicD/FKTN/FKRP nucleotidyltransferase domain-containing protein" evidence="5">
    <location>
        <begin position="21"/>
        <end position="256"/>
    </location>
</feature>